<protein>
    <submittedName>
        <fullName evidence="1">Uncharacterized protein</fullName>
    </submittedName>
</protein>
<name>A0A1Y5NB18_9BACT</name>
<dbReference type="EMBL" id="NDYQ01000004">
    <property type="protein sequence ID" value="OUT18060.1"/>
    <property type="molecule type" value="Genomic_DNA"/>
</dbReference>
<comment type="caution">
    <text evidence="1">The sequence shown here is derived from an EMBL/GenBank/DDBJ whole genome shotgun (WGS) entry which is preliminary data.</text>
</comment>
<dbReference type="AlphaFoldDB" id="A0A1Y5NB18"/>
<dbReference type="Gene3D" id="2.160.20.160">
    <property type="match status" value="2"/>
</dbReference>
<proteinExistence type="predicted"/>
<gene>
    <name evidence="1" type="ORF">B9N60_02890</name>
</gene>
<dbReference type="Proteomes" id="UP000195893">
    <property type="component" value="Unassembled WGS sequence"/>
</dbReference>
<organism evidence="1 2">
    <name type="scientific">Campylobacter concisus</name>
    <dbReference type="NCBI Taxonomy" id="199"/>
    <lineage>
        <taxon>Bacteria</taxon>
        <taxon>Pseudomonadati</taxon>
        <taxon>Campylobacterota</taxon>
        <taxon>Epsilonproteobacteria</taxon>
        <taxon>Campylobacterales</taxon>
        <taxon>Campylobacteraceae</taxon>
        <taxon>Campylobacter</taxon>
    </lineage>
</organism>
<evidence type="ECO:0000313" key="1">
    <source>
        <dbReference type="EMBL" id="OUT18060.1"/>
    </source>
</evidence>
<evidence type="ECO:0000313" key="2">
    <source>
        <dbReference type="Proteomes" id="UP000195893"/>
    </source>
</evidence>
<dbReference type="RefSeq" id="WP_087581205.1">
    <property type="nucleotide sequence ID" value="NZ_NDYQ01000004.1"/>
</dbReference>
<reference evidence="1 2" key="1">
    <citation type="submission" date="2017-04" db="EMBL/GenBank/DDBJ databases">
        <title>Complete genome of Campylobacter concisus ATCC 33237T and draft genomes for an additional eight well characterized C. concisus strains.</title>
        <authorList>
            <person name="Cornelius A.J."/>
            <person name="Miller W.G."/>
            <person name="Lastovica A.J."/>
            <person name="On S.L."/>
            <person name="French N.P."/>
            <person name="Vandenberg O."/>
            <person name="Biggs P.J."/>
        </authorList>
    </citation>
    <scope>NUCLEOTIDE SEQUENCE [LARGE SCALE GENOMIC DNA]</scope>
    <source>
        <strain evidence="1 2">Lasto127.99</strain>
    </source>
</reference>
<accession>A0A1Y5NB18</accession>
<sequence length="788" mass="83445">MQENEFITEFNDPTLSVIARNNKVKEGASEPYIIYDISALNLPADITSGDLSFKLNAKHETNNYDKTIEISRDGGKSWEALDESNVLKDVKFDQISTIKARVRVINDNGELENNQNEGEMTQNLSTLGAIKFYGTYENELSLEVKADGFISALANASVVDNDHNVYLDGTIREKGYEINLDDGDDTLTIAAGAQKSVIDTKAGNDMIVFGAGAYMEGLREDDKEAVNVKMGDGDDTFKMNVGSAIFHAGVDLGDADANGKNEDKLELNSVVGVINSSFTSGSGDDKFNVSEGSNINGVVFDTKGGNDTVNITSGTVANGLLVKTGEGKDFVNFENSKFQNSAVESGSGDDVVLIDHSNVSSNDNSSSYIASGDGDDLIKIYGSTYIKSKIYAGEGDDRVYIGGSGVDEVNIDLANGADKVEVVASHFANSKLDLGWGGEKKMSVVENSDIDGVLVRSGEANDSVSVKDSSLINSAFELANGDDRVVLGNVKYSSNDTASSYIAAENGNDSVTISNDSILERINFYMGDGNDGVNLSSSHILNSNIYLGSGYDTFNATNSSVSDTLIESGDGFTTIGFSGSNVENSTIVTGKDADTIVLDRGEISGSKIFTQDGSDGVVVGSNLTNSVINTGKDSDALSVADGVNLKDTYISTGDDNDSVSIGKGVILEGSHINGGDGVDKLFISEAIDFSKVSGFEVLDLTTSKSDGNGVTLNHISLDLNLADVLHITGNNLDTVLRINGDKDEFGKGDSITLHDFTKGESNDGYTLYTSNQSTVSIEIKDQIDTVIA</sequence>